<organism evidence="2 3">
    <name type="scientific">Corynebacterium singulare</name>
    <dbReference type="NCBI Taxonomy" id="161899"/>
    <lineage>
        <taxon>Bacteria</taxon>
        <taxon>Bacillati</taxon>
        <taxon>Actinomycetota</taxon>
        <taxon>Actinomycetes</taxon>
        <taxon>Mycobacteriales</taxon>
        <taxon>Corynebacteriaceae</taxon>
        <taxon>Corynebacterium</taxon>
    </lineage>
</organism>
<evidence type="ECO:0000256" key="1">
    <source>
        <dbReference type="SAM" id="Phobius"/>
    </source>
</evidence>
<keyword evidence="1" id="KW-0472">Membrane</keyword>
<reference evidence="2 3" key="1">
    <citation type="submission" date="2022-02" db="EMBL/GenBank/DDBJ databases">
        <title>Uncovering new skin microbiome diversity through culturing and metagenomics.</title>
        <authorList>
            <person name="Conlan S."/>
            <person name="Deming C."/>
            <person name="Nisc Comparative Sequencing Program N."/>
            <person name="Segre J.A."/>
        </authorList>
    </citation>
    <scope>NUCLEOTIDE SEQUENCE [LARGE SCALE GENOMIC DNA]</scope>
    <source>
        <strain evidence="2 3">ACRQV</strain>
    </source>
</reference>
<keyword evidence="1" id="KW-0812">Transmembrane</keyword>
<sequence length="162" mass="17993">MNNMINAIANYALNEIERASQDEFERHIFLKSYAVAYTSANFLQLVIAAILAWVLPGKLSFLSLLVLVPLLVGSTVASAWLRNHVARPQARRSWTAMIVYFIPMIVMLAGIAYNAYPPADGSRATYLIGALVGSGTALILTPFLLRRQNRRDQARLDAKLED</sequence>
<dbReference type="EMBL" id="JAKRDF010000017">
    <property type="protein sequence ID" value="MCG7277002.1"/>
    <property type="molecule type" value="Genomic_DNA"/>
</dbReference>
<feature type="transmembrane region" description="Helical" evidence="1">
    <location>
        <begin position="125"/>
        <end position="145"/>
    </location>
</feature>
<dbReference type="Proteomes" id="UP001521911">
    <property type="component" value="Unassembled WGS sequence"/>
</dbReference>
<protein>
    <submittedName>
        <fullName evidence="2">Transcriptional regulator</fullName>
    </submittedName>
</protein>
<keyword evidence="1" id="KW-1133">Transmembrane helix</keyword>
<comment type="caution">
    <text evidence="2">The sequence shown here is derived from an EMBL/GenBank/DDBJ whole genome shotgun (WGS) entry which is preliminary data.</text>
</comment>
<keyword evidence="3" id="KW-1185">Reference proteome</keyword>
<evidence type="ECO:0000313" key="3">
    <source>
        <dbReference type="Proteomes" id="UP001521911"/>
    </source>
</evidence>
<feature type="transmembrane region" description="Helical" evidence="1">
    <location>
        <begin position="61"/>
        <end position="81"/>
    </location>
</feature>
<accession>A0ABS9PWA6</accession>
<evidence type="ECO:0000313" key="2">
    <source>
        <dbReference type="EMBL" id="MCG7277002.1"/>
    </source>
</evidence>
<feature type="transmembrane region" description="Helical" evidence="1">
    <location>
        <begin position="93"/>
        <end position="113"/>
    </location>
</feature>
<name>A0ABS9PWA6_9CORY</name>
<gene>
    <name evidence="2" type="ORF">MHK08_11040</name>
</gene>
<feature type="transmembrane region" description="Helical" evidence="1">
    <location>
        <begin position="34"/>
        <end position="55"/>
    </location>
</feature>
<proteinExistence type="predicted"/>